<sequence>MELLDYTCLSCDHIELILILLLYGDNSMVTLAQINQLLQSCDELKNKTDILKASGKWSTAKFIYFPEVSIKKDSLNDYLSQAIQTDRQTLKSFETSKSMALDFLQKKKYSAAASKLQELMQELTVEHSFLLDTFNSTQLTKKPTVTSSDLQEFGNVVHDLCCAELAFRFNISAYHYLLTTILSTAKEFLTSEEKIQHVDLDSLYADVSNKFETLKEVLAEYEEVKIIVRGHLDDVKKDLPPQKSGTLNESRKPVNEGKKKLRNSIKRASTRSLTYGVRYDDPREETSSDSLSDEEANKETPATNPESNLPEPHQTDTTSENRNLKRTEFELALGILKDKLDKLSKKGETDKDYKKAKAAAMNLLVALTQAHKNYFIDKNSDLATFKKDCMDAIKPAREELANHRGWSEFLLNLTHVVLSIATFGLVNVASVLATGRYRFIPTVKTDSEQKLDEFATVVNSL</sequence>
<gene>
    <name evidence="3" type="ORF">Ljam_0738</name>
</gene>
<evidence type="ECO:0000256" key="1">
    <source>
        <dbReference type="SAM" id="MobiDB-lite"/>
    </source>
</evidence>
<proteinExistence type="predicted"/>
<feature type="compositionally biased region" description="Basic and acidic residues" evidence="1">
    <location>
        <begin position="249"/>
        <end position="258"/>
    </location>
</feature>
<feature type="region of interest" description="Disordered" evidence="1">
    <location>
        <begin position="235"/>
        <end position="324"/>
    </location>
</feature>
<dbReference type="Proteomes" id="UP000054715">
    <property type="component" value="Unassembled WGS sequence"/>
</dbReference>
<reference evidence="3 4" key="1">
    <citation type="submission" date="2015-11" db="EMBL/GenBank/DDBJ databases">
        <title>Genomic analysis of 38 Legionella species identifies large and diverse effector repertoires.</title>
        <authorList>
            <person name="Burstein D."/>
            <person name="Amaro F."/>
            <person name="Zusman T."/>
            <person name="Lifshitz Z."/>
            <person name="Cohen O."/>
            <person name="Gilbert J.A."/>
            <person name="Pupko T."/>
            <person name="Shuman H.A."/>
            <person name="Segal G."/>
        </authorList>
    </citation>
    <scope>NUCLEOTIDE SEQUENCE [LARGE SCALE GENOMIC DNA]</scope>
    <source>
        <strain evidence="3 4">JA-26-G1-E2</strain>
    </source>
</reference>
<dbReference type="RefSeq" id="WP_058448780.1">
    <property type="nucleotide sequence ID" value="NZ_CAAAJF010000006.1"/>
</dbReference>
<organism evidence="3 4">
    <name type="scientific">Legionella jamestowniensis</name>
    <dbReference type="NCBI Taxonomy" id="455"/>
    <lineage>
        <taxon>Bacteria</taxon>
        <taxon>Pseudomonadati</taxon>
        <taxon>Pseudomonadota</taxon>
        <taxon>Gammaproteobacteria</taxon>
        <taxon>Legionellales</taxon>
        <taxon>Legionellaceae</taxon>
        <taxon>Legionella</taxon>
    </lineage>
</organism>
<feature type="transmembrane region" description="Helical" evidence="2">
    <location>
        <begin position="409"/>
        <end position="434"/>
    </location>
</feature>
<feature type="compositionally biased region" description="Basic residues" evidence="1">
    <location>
        <begin position="259"/>
        <end position="269"/>
    </location>
</feature>
<evidence type="ECO:0000313" key="3">
    <source>
        <dbReference type="EMBL" id="KTD09388.1"/>
    </source>
</evidence>
<keyword evidence="2" id="KW-1133">Transmembrane helix</keyword>
<comment type="caution">
    <text evidence="3">The sequence shown here is derived from an EMBL/GenBank/DDBJ whole genome shotgun (WGS) entry which is preliminary data.</text>
</comment>
<keyword evidence="2" id="KW-0472">Membrane</keyword>
<evidence type="ECO:0000256" key="2">
    <source>
        <dbReference type="SAM" id="Phobius"/>
    </source>
</evidence>
<name>A0A0W0UNN7_9GAMM</name>
<evidence type="ECO:0000313" key="4">
    <source>
        <dbReference type="Proteomes" id="UP000054715"/>
    </source>
</evidence>
<dbReference type="AlphaFoldDB" id="A0A0W0UNN7"/>
<dbReference type="OrthoDB" id="5648979at2"/>
<dbReference type="STRING" id="455.Ljam_0738"/>
<accession>A0A0W0UNN7</accession>
<keyword evidence="2" id="KW-0812">Transmembrane</keyword>
<protein>
    <submittedName>
        <fullName evidence="3">Ninein</fullName>
    </submittedName>
</protein>
<dbReference type="EMBL" id="LNYG01000012">
    <property type="protein sequence ID" value="KTD09388.1"/>
    <property type="molecule type" value="Genomic_DNA"/>
</dbReference>
<dbReference type="PATRIC" id="fig|455.5.peg.786"/>